<reference evidence="2" key="1">
    <citation type="submission" date="2018-12" db="EMBL/GenBank/DDBJ databases">
        <title>Tengunoibacter tsumagoiensis gen. nov., sp. nov., Dictyobacter kobayashii sp. nov., D. alpinus sp. nov., and D. joshuensis sp. nov. and description of Dictyobacteraceae fam. nov. within the order Ktedonobacterales isolated from Tengu-no-mugimeshi.</title>
        <authorList>
            <person name="Wang C.M."/>
            <person name="Zheng Y."/>
            <person name="Sakai Y."/>
            <person name="Toyoda A."/>
            <person name="Minakuchi Y."/>
            <person name="Abe K."/>
            <person name="Yokota A."/>
            <person name="Yabe S."/>
        </authorList>
    </citation>
    <scope>NUCLEOTIDE SEQUENCE [LARGE SCALE GENOMIC DNA]</scope>
    <source>
        <strain evidence="2">Uno11</strain>
    </source>
</reference>
<dbReference type="InterPro" id="IPR036388">
    <property type="entry name" value="WH-like_DNA-bd_sf"/>
</dbReference>
<dbReference type="RefSeq" id="WP_161977423.1">
    <property type="nucleotide sequence ID" value="NZ_BIFS01000001.1"/>
</dbReference>
<comment type="caution">
    <text evidence="1">The sequence shown here is derived from an EMBL/GenBank/DDBJ whole genome shotgun (WGS) entry which is preliminary data.</text>
</comment>
<keyword evidence="2" id="KW-1185">Reference proteome</keyword>
<dbReference type="GO" id="GO:0003677">
    <property type="term" value="F:DNA binding"/>
    <property type="evidence" value="ECO:0007669"/>
    <property type="project" value="InterPro"/>
</dbReference>
<organism evidence="1 2">
    <name type="scientific">Dictyobacter kobayashii</name>
    <dbReference type="NCBI Taxonomy" id="2014872"/>
    <lineage>
        <taxon>Bacteria</taxon>
        <taxon>Bacillati</taxon>
        <taxon>Chloroflexota</taxon>
        <taxon>Ktedonobacteria</taxon>
        <taxon>Ktedonobacterales</taxon>
        <taxon>Dictyobacteraceae</taxon>
        <taxon>Dictyobacter</taxon>
    </lineage>
</organism>
<dbReference type="GO" id="GO:0006355">
    <property type="term" value="P:regulation of DNA-templated transcription"/>
    <property type="evidence" value="ECO:0007669"/>
    <property type="project" value="InterPro"/>
</dbReference>
<evidence type="ECO:0008006" key="3">
    <source>
        <dbReference type="Google" id="ProtNLM"/>
    </source>
</evidence>
<dbReference type="SUPFAM" id="SSF46894">
    <property type="entry name" value="C-terminal effector domain of the bipartite response regulators"/>
    <property type="match status" value="1"/>
</dbReference>
<dbReference type="InterPro" id="IPR016032">
    <property type="entry name" value="Sig_transdc_resp-reg_C-effctor"/>
</dbReference>
<sequence>MPPTIYIHLFGGFRLFADEILIPTTDTTRISELLTYLLLHRDAPQSRAQLAFLLWPESTESQAYANLRNLVFKLRQLLPAADTFLHITRHTLQWSAQENWQLDVQLFLDTLDMARQAINPVERRLALEQAIAFYQGDLLPCAMMSGSLPNANDYVNTFPRH</sequence>
<accession>A0A402AL71</accession>
<dbReference type="Proteomes" id="UP000287188">
    <property type="component" value="Unassembled WGS sequence"/>
</dbReference>
<name>A0A402AL71_9CHLR</name>
<dbReference type="EMBL" id="BIFS01000001">
    <property type="protein sequence ID" value="GCE19799.1"/>
    <property type="molecule type" value="Genomic_DNA"/>
</dbReference>
<proteinExistence type="predicted"/>
<evidence type="ECO:0000313" key="1">
    <source>
        <dbReference type="EMBL" id="GCE19799.1"/>
    </source>
</evidence>
<protein>
    <recommendedName>
        <fullName evidence="3">Bacterial transcriptional activator domain-containing protein</fullName>
    </recommendedName>
</protein>
<dbReference type="InterPro" id="IPR051677">
    <property type="entry name" value="AfsR-DnrI-RedD_regulator"/>
</dbReference>
<gene>
    <name evidence="1" type="ORF">KDK_35990</name>
</gene>
<dbReference type="PANTHER" id="PTHR35807">
    <property type="entry name" value="TRANSCRIPTIONAL REGULATOR REDD-RELATED"/>
    <property type="match status" value="1"/>
</dbReference>
<dbReference type="Gene3D" id="1.10.10.10">
    <property type="entry name" value="Winged helix-like DNA-binding domain superfamily/Winged helix DNA-binding domain"/>
    <property type="match status" value="1"/>
</dbReference>
<evidence type="ECO:0000313" key="2">
    <source>
        <dbReference type="Proteomes" id="UP000287188"/>
    </source>
</evidence>
<dbReference type="AlphaFoldDB" id="A0A402AL71"/>